<dbReference type="SUPFAM" id="SSF55781">
    <property type="entry name" value="GAF domain-like"/>
    <property type="match status" value="2"/>
</dbReference>
<sequence>MAAHDERPDGLDLLDRELAATVLRTGASAGRIYLLDEDEPVLRLAVVCGIPPELVTPWLRVPLSWPSPAADALREERLVWVGRQEDMARVYPRVAAMWPYHLALAAAPLIGARRPWGALMLTWPPSHPATASRRERSHITSRARRIARLLDEAARPADIPGRPRIVPVHGRPAARSTRFGLAAVGFAERLPEGCVALDLEGRITFVTTTATELLGLSAQQLLGTRPWQSMPWLDDPVNEDHYRTAVMSREPVSYAVLRPPDQWLELQLYPDVSGISVRVTPIDTGEKRRPTHSSPPADTVATAARPVRVGRLYQLVHLAAALTETVGVRDVVDLVAAQILPAFGADGMVISATEAGRLKILGHCGYDPEVIERLDGLPLDTDVSPVSQVLTNGVPHFFADPDEMSAAYPELPSLSGKQAWAFLPLIVSGRPVGGCTLTYDRPHHFTADERAVLTSLADLVAQALDRARLYDAKLDLAHGLQQALLPHALPAMSGLNVAARYLPASHGMDIGGDFYDLVRLSDTTAAAVIGGVQGHNVTAAALMGQVRTAVHAHATAGASPGQVLARTNRILADFQTDLFVSCLYAELDLAEHRIAFANAGHPSPLMAAPGSRASARILDIEPGPLLGIGIDAPYPVTTLPLPPGAILAFYTDGLVEIPGVDMTQSTADLTRHLADAANLPLDELIDEILHRTRPVAARTDDIALLLLQAGRCLSAAGSC</sequence>
<organism evidence="3 4">
    <name type="scientific">Actinoallomurus vinaceus</name>
    <dbReference type="NCBI Taxonomy" id="1080074"/>
    <lineage>
        <taxon>Bacteria</taxon>
        <taxon>Bacillati</taxon>
        <taxon>Actinomycetota</taxon>
        <taxon>Actinomycetes</taxon>
        <taxon>Streptosporangiales</taxon>
        <taxon>Thermomonosporaceae</taxon>
        <taxon>Actinoallomurus</taxon>
    </lineage>
</organism>
<protein>
    <submittedName>
        <fullName evidence="3">SpoIIE family protein phosphatase</fullName>
    </submittedName>
</protein>
<proteinExistence type="predicted"/>
<evidence type="ECO:0000313" key="3">
    <source>
        <dbReference type="EMBL" id="GAA4636854.1"/>
    </source>
</evidence>
<dbReference type="PROSITE" id="PS50112">
    <property type="entry name" value="PAS"/>
    <property type="match status" value="1"/>
</dbReference>
<evidence type="ECO:0000259" key="2">
    <source>
        <dbReference type="PROSITE" id="PS50112"/>
    </source>
</evidence>
<dbReference type="InterPro" id="IPR035965">
    <property type="entry name" value="PAS-like_dom_sf"/>
</dbReference>
<dbReference type="EMBL" id="BAABHK010000018">
    <property type="protein sequence ID" value="GAA4636854.1"/>
    <property type="molecule type" value="Genomic_DNA"/>
</dbReference>
<dbReference type="SMART" id="SM00065">
    <property type="entry name" value="GAF"/>
    <property type="match status" value="1"/>
</dbReference>
<dbReference type="InterPro" id="IPR003018">
    <property type="entry name" value="GAF"/>
</dbReference>
<dbReference type="InterPro" id="IPR052016">
    <property type="entry name" value="Bact_Sigma-Reg"/>
</dbReference>
<dbReference type="Gene3D" id="3.30.450.40">
    <property type="match status" value="2"/>
</dbReference>
<dbReference type="InterPro" id="IPR036457">
    <property type="entry name" value="PPM-type-like_dom_sf"/>
</dbReference>
<dbReference type="Proteomes" id="UP001501442">
    <property type="component" value="Unassembled WGS sequence"/>
</dbReference>
<keyword evidence="1" id="KW-0378">Hydrolase</keyword>
<dbReference type="SMART" id="SM00091">
    <property type="entry name" value="PAS"/>
    <property type="match status" value="1"/>
</dbReference>
<reference evidence="4" key="1">
    <citation type="journal article" date="2019" name="Int. J. Syst. Evol. Microbiol.">
        <title>The Global Catalogue of Microorganisms (GCM) 10K type strain sequencing project: providing services to taxonomists for standard genome sequencing and annotation.</title>
        <authorList>
            <consortium name="The Broad Institute Genomics Platform"/>
            <consortium name="The Broad Institute Genome Sequencing Center for Infectious Disease"/>
            <person name="Wu L."/>
            <person name="Ma J."/>
        </authorList>
    </citation>
    <scope>NUCLEOTIDE SEQUENCE [LARGE SCALE GENOMIC DNA]</scope>
    <source>
        <strain evidence="4">JCM 17939</strain>
    </source>
</reference>
<name>A0ABP8URE5_9ACTN</name>
<dbReference type="CDD" id="cd00130">
    <property type="entry name" value="PAS"/>
    <property type="match status" value="1"/>
</dbReference>
<comment type="caution">
    <text evidence="3">The sequence shown here is derived from an EMBL/GenBank/DDBJ whole genome shotgun (WGS) entry which is preliminary data.</text>
</comment>
<dbReference type="Pfam" id="PF13185">
    <property type="entry name" value="GAF_2"/>
    <property type="match status" value="1"/>
</dbReference>
<dbReference type="Gene3D" id="3.60.40.10">
    <property type="entry name" value="PPM-type phosphatase domain"/>
    <property type="match status" value="1"/>
</dbReference>
<dbReference type="InterPro" id="IPR001932">
    <property type="entry name" value="PPM-type_phosphatase-like_dom"/>
</dbReference>
<dbReference type="RefSeq" id="WP_345439821.1">
    <property type="nucleotide sequence ID" value="NZ_BAABHK010000018.1"/>
</dbReference>
<evidence type="ECO:0000313" key="4">
    <source>
        <dbReference type="Proteomes" id="UP001501442"/>
    </source>
</evidence>
<dbReference type="SUPFAM" id="SSF55785">
    <property type="entry name" value="PYP-like sensor domain (PAS domain)"/>
    <property type="match status" value="1"/>
</dbReference>
<dbReference type="InterPro" id="IPR029016">
    <property type="entry name" value="GAF-like_dom_sf"/>
</dbReference>
<dbReference type="PANTHER" id="PTHR43156:SF2">
    <property type="entry name" value="STAGE II SPORULATION PROTEIN E"/>
    <property type="match status" value="1"/>
</dbReference>
<dbReference type="Gene3D" id="3.30.450.20">
    <property type="entry name" value="PAS domain"/>
    <property type="match status" value="1"/>
</dbReference>
<dbReference type="PANTHER" id="PTHR43156">
    <property type="entry name" value="STAGE II SPORULATION PROTEIN E-RELATED"/>
    <property type="match status" value="1"/>
</dbReference>
<gene>
    <name evidence="3" type="ORF">GCM10023196_088260</name>
</gene>
<dbReference type="Pfam" id="PF07228">
    <property type="entry name" value="SpoIIE"/>
    <property type="match status" value="1"/>
</dbReference>
<feature type="domain" description="PAS" evidence="2">
    <location>
        <begin position="188"/>
        <end position="223"/>
    </location>
</feature>
<dbReference type="InterPro" id="IPR013656">
    <property type="entry name" value="PAS_4"/>
</dbReference>
<dbReference type="NCBIfam" id="TIGR00229">
    <property type="entry name" value="sensory_box"/>
    <property type="match status" value="1"/>
</dbReference>
<accession>A0ABP8URE5</accession>
<dbReference type="SMART" id="SM00331">
    <property type="entry name" value="PP2C_SIG"/>
    <property type="match status" value="1"/>
</dbReference>
<dbReference type="InterPro" id="IPR000014">
    <property type="entry name" value="PAS"/>
</dbReference>
<dbReference type="SUPFAM" id="SSF81606">
    <property type="entry name" value="PP2C-like"/>
    <property type="match status" value="1"/>
</dbReference>
<evidence type="ECO:0000256" key="1">
    <source>
        <dbReference type="ARBA" id="ARBA00022801"/>
    </source>
</evidence>
<keyword evidence="4" id="KW-1185">Reference proteome</keyword>
<dbReference type="Pfam" id="PF08448">
    <property type="entry name" value="PAS_4"/>
    <property type="match status" value="1"/>
</dbReference>